<gene>
    <name evidence="2" type="ORF">O987_14940</name>
</gene>
<dbReference type="Pfam" id="PF03992">
    <property type="entry name" value="ABM"/>
    <property type="match status" value="1"/>
</dbReference>
<dbReference type="HOGENOM" id="CLU_156590_2_0_4"/>
<feature type="domain" description="ABM" evidence="1">
    <location>
        <begin position="2"/>
        <end position="93"/>
    </location>
</feature>
<dbReference type="InterPro" id="IPR007138">
    <property type="entry name" value="ABM_dom"/>
</dbReference>
<name>A0A076PTS6_COMTE</name>
<reference evidence="2 3" key="1">
    <citation type="journal article" date="2014" name="Genome Announc.">
        <title>Complete Genome Sequence of Polychlorinated Biphenyl Degrader Comamonas testosteroni TK102 (NBRC 109938).</title>
        <authorList>
            <person name="Fukuda K."/>
            <person name="Hosoyama A."/>
            <person name="Tsuchikane K."/>
            <person name="Ohji S."/>
            <person name="Yamazoe A."/>
            <person name="Fujita N."/>
            <person name="Shintani M."/>
            <person name="Kimbara K."/>
        </authorList>
    </citation>
    <scope>NUCLEOTIDE SEQUENCE [LARGE SCALE GENOMIC DNA]</scope>
    <source>
        <strain evidence="2">TK102</strain>
    </source>
</reference>
<keyword evidence="2" id="KW-0560">Oxidoreductase</keyword>
<organism evidence="2 3">
    <name type="scientific">Comamonas testosteroni TK102</name>
    <dbReference type="NCBI Taxonomy" id="1392005"/>
    <lineage>
        <taxon>Bacteria</taxon>
        <taxon>Pseudomonadati</taxon>
        <taxon>Pseudomonadota</taxon>
        <taxon>Betaproteobacteria</taxon>
        <taxon>Burkholderiales</taxon>
        <taxon>Comamonadaceae</taxon>
        <taxon>Comamonas</taxon>
    </lineage>
</organism>
<dbReference type="PROSITE" id="PS51725">
    <property type="entry name" value="ABM"/>
    <property type="match status" value="1"/>
</dbReference>
<dbReference type="KEGG" id="ctes:O987_14940"/>
<dbReference type="SUPFAM" id="SSF54909">
    <property type="entry name" value="Dimeric alpha+beta barrel"/>
    <property type="match status" value="1"/>
</dbReference>
<dbReference type="Proteomes" id="UP000028782">
    <property type="component" value="Chromosome"/>
</dbReference>
<protein>
    <submittedName>
        <fullName evidence="2">Antibiotic biosynthesis monooxygenase</fullName>
    </submittedName>
</protein>
<dbReference type="EMBL" id="CP006704">
    <property type="protein sequence ID" value="AIJ47100.1"/>
    <property type="molecule type" value="Genomic_DNA"/>
</dbReference>
<dbReference type="AlphaFoldDB" id="A0A076PTS6"/>
<evidence type="ECO:0000313" key="2">
    <source>
        <dbReference type="EMBL" id="AIJ47100.1"/>
    </source>
</evidence>
<dbReference type="Gene3D" id="3.30.70.100">
    <property type="match status" value="1"/>
</dbReference>
<dbReference type="GO" id="GO:0004497">
    <property type="term" value="F:monooxygenase activity"/>
    <property type="evidence" value="ECO:0007669"/>
    <property type="project" value="UniProtKB-KW"/>
</dbReference>
<dbReference type="RefSeq" id="WP_003054941.1">
    <property type="nucleotide sequence ID" value="NZ_CP006704.1"/>
</dbReference>
<keyword evidence="2" id="KW-0503">Monooxygenase</keyword>
<evidence type="ECO:0000313" key="3">
    <source>
        <dbReference type="Proteomes" id="UP000028782"/>
    </source>
</evidence>
<dbReference type="InterPro" id="IPR011008">
    <property type="entry name" value="Dimeric_a/b-barrel"/>
</dbReference>
<proteinExistence type="predicted"/>
<accession>A0A076PTS6</accession>
<sequence length="102" mass="11399">MIVEIADFKVEPAKHKDFGSAIRQAADSVLSKATGYLGHTVLACIETEGRYVLTVHWETLDDHTIGFRQSAAFAEWRAIIGPYFVEPPHVEHFTVEDSRAAK</sequence>
<evidence type="ECO:0000259" key="1">
    <source>
        <dbReference type="PROSITE" id="PS51725"/>
    </source>
</evidence>